<dbReference type="SUPFAM" id="SSF53223">
    <property type="entry name" value="Aminoacid dehydrogenase-like, N-terminal domain"/>
    <property type="match status" value="1"/>
</dbReference>
<keyword evidence="6 11" id="KW-0560">Oxidoreductase</keyword>
<organism evidence="11 12">
    <name type="scientific">Haloferax denitrificans ATCC 35960</name>
    <dbReference type="NCBI Taxonomy" id="662478"/>
    <lineage>
        <taxon>Archaea</taxon>
        <taxon>Methanobacteriati</taxon>
        <taxon>Methanobacteriota</taxon>
        <taxon>Stenosarchaea group</taxon>
        <taxon>Halobacteria</taxon>
        <taxon>Halobacteriales</taxon>
        <taxon>Haloferacaceae</taxon>
        <taxon>Haloferax</taxon>
    </lineage>
</organism>
<dbReference type="Proteomes" id="UP000011553">
    <property type="component" value="Unassembled WGS sequence"/>
</dbReference>
<evidence type="ECO:0000256" key="1">
    <source>
        <dbReference type="ARBA" id="ARBA00001936"/>
    </source>
</evidence>
<dbReference type="Pfam" id="PF00390">
    <property type="entry name" value="malic"/>
    <property type="match status" value="1"/>
</dbReference>
<dbReference type="InterPro" id="IPR051674">
    <property type="entry name" value="Malate_Decarboxylase"/>
</dbReference>
<dbReference type="FunFam" id="3.40.50.720:FF:000095">
    <property type="entry name" value="NADP-dependent malic enzyme"/>
    <property type="match status" value="1"/>
</dbReference>
<evidence type="ECO:0000259" key="9">
    <source>
        <dbReference type="SMART" id="SM00919"/>
    </source>
</evidence>
<accession>M0J8Y9</accession>
<dbReference type="InterPro" id="IPR046346">
    <property type="entry name" value="Aminoacid_DH-like_N_sf"/>
</dbReference>
<comment type="similarity">
    <text evidence="3">In the N-terminal section; belongs to the malic enzymes family.</text>
</comment>
<protein>
    <submittedName>
        <fullName evidence="11">Bifunctional malic enzyme oxidoreductase/phosphotransacetylase</fullName>
        <ecNumber evidence="11">1.1.1.40</ecNumber>
    </submittedName>
</protein>
<evidence type="ECO:0000259" key="10">
    <source>
        <dbReference type="SMART" id="SM01274"/>
    </source>
</evidence>
<reference evidence="11 12" key="1">
    <citation type="journal article" date="2014" name="PLoS Genet.">
        <title>Phylogenetically driven sequencing of extremely halophilic archaea reveals strategies for static and dynamic osmo-response.</title>
        <authorList>
            <person name="Becker E.A."/>
            <person name="Seitzer P.M."/>
            <person name="Tritt A."/>
            <person name="Larsen D."/>
            <person name="Krusor M."/>
            <person name="Yao A.I."/>
            <person name="Wu D."/>
            <person name="Madern D."/>
            <person name="Eisen J.A."/>
            <person name="Darling A.E."/>
            <person name="Facciotti M.T."/>
        </authorList>
    </citation>
    <scope>NUCLEOTIDE SEQUENCE [LARGE SCALE GENOMIC DNA]</scope>
    <source>
        <strain evidence="11 12">ATCC 35960</strain>
    </source>
</reference>
<dbReference type="SUPFAM" id="SSF53659">
    <property type="entry name" value="Isocitrate/Isopropylmalate dehydrogenase-like"/>
    <property type="match status" value="1"/>
</dbReference>
<comment type="similarity">
    <text evidence="4">In the C-terminal section; belongs to the phosphate acetyltransferase and butyryltransferase family.</text>
</comment>
<name>M0J8Y9_9EURY</name>
<evidence type="ECO:0000256" key="5">
    <source>
        <dbReference type="ARBA" id="ARBA00022723"/>
    </source>
</evidence>
<dbReference type="PATRIC" id="fig|662478.6.peg.2503"/>
<dbReference type="SMART" id="SM00919">
    <property type="entry name" value="Malic_M"/>
    <property type="match status" value="1"/>
</dbReference>
<feature type="compositionally biased region" description="Basic and acidic residues" evidence="8">
    <location>
        <begin position="8"/>
        <end position="17"/>
    </location>
</feature>
<keyword evidence="5" id="KW-0479">Metal-binding</keyword>
<dbReference type="InterPro" id="IPR042113">
    <property type="entry name" value="P_AcTrfase_dom1"/>
</dbReference>
<dbReference type="AlphaFoldDB" id="M0J8Y9"/>
<dbReference type="Gene3D" id="3.40.50.720">
    <property type="entry name" value="NAD(P)-binding Rossmann-like Domain"/>
    <property type="match status" value="1"/>
</dbReference>
<dbReference type="RefSeq" id="WP_004969795.1">
    <property type="nucleotide sequence ID" value="NZ_AOLP01000012.1"/>
</dbReference>
<keyword evidence="12" id="KW-1185">Reference proteome</keyword>
<dbReference type="EC" id="1.1.1.40" evidence="11"/>
<dbReference type="GO" id="GO:0046872">
    <property type="term" value="F:metal ion binding"/>
    <property type="evidence" value="ECO:0007669"/>
    <property type="project" value="UniProtKB-KW"/>
</dbReference>
<dbReference type="SMART" id="SM01274">
    <property type="entry name" value="malic"/>
    <property type="match status" value="1"/>
</dbReference>
<feature type="domain" description="Malic enzyme N-terminal" evidence="10">
    <location>
        <begin position="16"/>
        <end position="149"/>
    </location>
</feature>
<dbReference type="PANTHER" id="PTHR43237:SF4">
    <property type="entry name" value="NADP-DEPENDENT MALIC ENZYME"/>
    <property type="match status" value="1"/>
</dbReference>
<dbReference type="Gene3D" id="3.40.50.10380">
    <property type="entry name" value="Malic enzyme, N-terminal domain"/>
    <property type="match status" value="1"/>
</dbReference>
<dbReference type="EMBL" id="AOLP01000012">
    <property type="protein sequence ID" value="EMA04190.1"/>
    <property type="molecule type" value="Genomic_DNA"/>
</dbReference>
<evidence type="ECO:0000256" key="8">
    <source>
        <dbReference type="SAM" id="MobiDB-lite"/>
    </source>
</evidence>
<dbReference type="GO" id="GO:0006108">
    <property type="term" value="P:malate metabolic process"/>
    <property type="evidence" value="ECO:0007669"/>
    <property type="project" value="InterPro"/>
</dbReference>
<evidence type="ECO:0000256" key="3">
    <source>
        <dbReference type="ARBA" id="ARBA00007686"/>
    </source>
</evidence>
<dbReference type="InterPro" id="IPR012188">
    <property type="entry name" value="ME_PTA"/>
</dbReference>
<gene>
    <name evidence="11" type="ORF">C438_12798</name>
</gene>
<dbReference type="Gene3D" id="3.40.50.10950">
    <property type="match status" value="1"/>
</dbReference>
<comment type="cofactor">
    <cofactor evidence="2">
        <name>Mg(2+)</name>
        <dbReference type="ChEBI" id="CHEBI:18420"/>
    </cofactor>
</comment>
<dbReference type="InterPro" id="IPR012302">
    <property type="entry name" value="Malic_NAD-bd"/>
</dbReference>
<evidence type="ECO:0000256" key="2">
    <source>
        <dbReference type="ARBA" id="ARBA00001946"/>
    </source>
</evidence>
<evidence type="ECO:0000256" key="6">
    <source>
        <dbReference type="ARBA" id="ARBA00023002"/>
    </source>
</evidence>
<evidence type="ECO:0000313" key="11">
    <source>
        <dbReference type="EMBL" id="EMA04190.1"/>
    </source>
</evidence>
<comment type="cofactor">
    <cofactor evidence="1">
        <name>Mn(2+)</name>
        <dbReference type="ChEBI" id="CHEBI:29035"/>
    </cofactor>
</comment>
<dbReference type="Gene3D" id="3.40.50.10750">
    <property type="entry name" value="Isocitrate/Isopropylmalate dehydrogenase-like"/>
    <property type="match status" value="1"/>
</dbReference>
<dbReference type="InterPro" id="IPR002505">
    <property type="entry name" value="PTA_PTB"/>
</dbReference>
<dbReference type="SUPFAM" id="SSF51735">
    <property type="entry name" value="NAD(P)-binding Rossmann-fold domains"/>
    <property type="match status" value="1"/>
</dbReference>
<dbReference type="GO" id="GO:0004473">
    <property type="term" value="F:malate dehydrogenase (decarboxylating) (NADP+) activity"/>
    <property type="evidence" value="ECO:0007669"/>
    <property type="project" value="UniProtKB-EC"/>
</dbReference>
<dbReference type="PIRSF" id="PIRSF036684">
    <property type="entry name" value="ME_PTA"/>
    <property type="match status" value="1"/>
</dbReference>
<dbReference type="InterPro" id="IPR037062">
    <property type="entry name" value="Malic_N_dom_sf"/>
</dbReference>
<sequence>MGLDDDSREYHRQDPPGKIEIATTKPTNTQRDLSLAYSPGVAAPCLDIADDEDAAYEYTAKGNLVGVVSNGSAVLGLGNIGAQASKPVMEGKGVLFKRFADIDVFDVELDITNVDEFVAATKAMEPTFGGINLEDIKAPECFEIERQLREQMDIPVFHDDQHGTAIISGAALLNAADVTDKDLDDLDIVFSGAGASALATARFYVSLGAKKENITMCDSSGIITESRVEEGDVNKYKAEFAQPVDEGSLSDAIEGADVFAGLSVGGIVSQEMVRSMADDPIIFAMANPDPEITYEDAKDAREDTVIMATGRSDYPNQVNNVLGFPFIFRGALDVRATEINEAMKRAAAEALAELARQDVPDAVVKAYGDHPLQFGPDYVIPKPLDPRVLFEVAPAVAQAAMTSGAARERLDMNAYRERLEARLGKSREMMRVVLNKAKSNPKRVALAEGEDEKMIRAAYQMQEEGIAEPILVGKTTTILRKAEELGLDFDPTIANPRDGEWDHYVDRLYELRQRKGVTKSEAEELVRRDSNYFASVMVEVGDADAMLTGLTHHYPSALRPPLQIIGTAADANYAAGVYMMTFKNRVVFCADTTVNLDPDEEILAEITKHTADLARQFNVEPRAALLSYSNFGSVTNEGTRKPRDAAALLQGDPEVDFPVDGEMQADTALVEDILEGTYDFAELDGPANVLVFPNLEAGNIGYKLLQRLGGAEAIGPMLVGMDKPVHVLQRGDEVKDIVNLAATAVVDAQEEE</sequence>
<proteinExistence type="inferred from homology"/>
<dbReference type="InterPro" id="IPR036291">
    <property type="entry name" value="NAD(P)-bd_dom_sf"/>
</dbReference>
<dbReference type="CDD" id="cd05311">
    <property type="entry name" value="NAD_bind_2_malic_enz"/>
    <property type="match status" value="1"/>
</dbReference>
<dbReference type="InterPro" id="IPR045213">
    <property type="entry name" value="Malic_NAD-bd_bact_type"/>
</dbReference>
<evidence type="ECO:0000313" key="12">
    <source>
        <dbReference type="Proteomes" id="UP000011553"/>
    </source>
</evidence>
<evidence type="ECO:0000256" key="4">
    <source>
        <dbReference type="ARBA" id="ARBA00008756"/>
    </source>
</evidence>
<evidence type="ECO:0000256" key="7">
    <source>
        <dbReference type="ARBA" id="ARBA00023268"/>
    </source>
</evidence>
<dbReference type="Pfam" id="PF01515">
    <property type="entry name" value="PTA_PTB"/>
    <property type="match status" value="1"/>
</dbReference>
<comment type="caution">
    <text evidence="11">The sequence shown here is derived from an EMBL/GenBank/DDBJ whole genome shotgun (WGS) entry which is preliminary data.</text>
</comment>
<feature type="region of interest" description="Disordered" evidence="8">
    <location>
        <begin position="1"/>
        <end position="22"/>
    </location>
</feature>
<dbReference type="Pfam" id="PF03949">
    <property type="entry name" value="Malic_M"/>
    <property type="match status" value="1"/>
</dbReference>
<keyword evidence="7" id="KW-0511">Multifunctional enzyme</keyword>
<dbReference type="PANTHER" id="PTHR43237">
    <property type="entry name" value="NADP-DEPENDENT MALIC ENZYME"/>
    <property type="match status" value="1"/>
</dbReference>
<dbReference type="FunFam" id="3.40.50.10380:FF:000003">
    <property type="entry name" value="NADP-dependent malic enzyme"/>
    <property type="match status" value="1"/>
</dbReference>
<dbReference type="InterPro" id="IPR042112">
    <property type="entry name" value="P_AcTrfase_dom2"/>
</dbReference>
<dbReference type="InterPro" id="IPR012301">
    <property type="entry name" value="Malic_N_dom"/>
</dbReference>
<dbReference type="GO" id="GO:0051287">
    <property type="term" value="F:NAD binding"/>
    <property type="evidence" value="ECO:0007669"/>
    <property type="project" value="InterPro"/>
</dbReference>
<feature type="domain" description="Malic enzyme NAD-binding" evidence="9">
    <location>
        <begin position="161"/>
        <end position="401"/>
    </location>
</feature>
<dbReference type="GO" id="GO:0016746">
    <property type="term" value="F:acyltransferase activity"/>
    <property type="evidence" value="ECO:0007669"/>
    <property type="project" value="InterPro"/>
</dbReference>